<dbReference type="Pfam" id="PF24125">
    <property type="entry name" value="Cds6_C"/>
    <property type="match status" value="1"/>
</dbReference>
<evidence type="ECO:0000256" key="2">
    <source>
        <dbReference type="ARBA" id="ARBA00005992"/>
    </source>
</evidence>
<dbReference type="Proteomes" id="UP000443582">
    <property type="component" value="Unassembled WGS sequence"/>
</dbReference>
<evidence type="ECO:0000256" key="7">
    <source>
        <dbReference type="PROSITE-ProRule" id="PRU01373"/>
    </source>
</evidence>
<accession>A0ABY0IE64</accession>
<feature type="active site" description="Nucleophile" evidence="7">
    <location>
        <position position="158"/>
    </location>
</feature>
<evidence type="ECO:0000256" key="8">
    <source>
        <dbReference type="SAM" id="SignalP"/>
    </source>
</evidence>
<keyword evidence="4 7" id="KW-0133">Cell shape</keyword>
<keyword evidence="8" id="KW-0732">Signal</keyword>
<dbReference type="Gene3D" id="3.10.450.50">
    <property type="match status" value="1"/>
</dbReference>
<dbReference type="Pfam" id="PF03734">
    <property type="entry name" value="YkuD"/>
    <property type="match status" value="1"/>
</dbReference>
<dbReference type="RefSeq" id="WP_114706305.1">
    <property type="nucleotide sequence ID" value="NZ_QDKL01000002.1"/>
</dbReference>
<dbReference type="PROSITE" id="PS52029">
    <property type="entry name" value="LD_TPASE"/>
    <property type="match status" value="1"/>
</dbReference>
<keyword evidence="5 7" id="KW-0573">Peptidoglycan synthesis</keyword>
<dbReference type="EMBL" id="QDKL01000002">
    <property type="protein sequence ID" value="RZF21238.1"/>
    <property type="molecule type" value="Genomic_DNA"/>
</dbReference>
<keyword evidence="11" id="KW-1185">Reference proteome</keyword>
<feature type="signal peptide" evidence="8">
    <location>
        <begin position="1"/>
        <end position="23"/>
    </location>
</feature>
<organism evidence="10 11">
    <name type="scientific">Halobacteriovorax vibrionivorans</name>
    <dbReference type="NCBI Taxonomy" id="2152716"/>
    <lineage>
        <taxon>Bacteria</taxon>
        <taxon>Pseudomonadati</taxon>
        <taxon>Bdellovibrionota</taxon>
        <taxon>Bacteriovoracia</taxon>
        <taxon>Bacteriovoracales</taxon>
        <taxon>Halobacteriovoraceae</taxon>
        <taxon>Halobacteriovorax</taxon>
    </lineage>
</organism>
<dbReference type="InterPro" id="IPR056203">
    <property type="entry name" value="Cds6_C"/>
</dbReference>
<comment type="pathway">
    <text evidence="1 7">Cell wall biogenesis; peptidoglycan biosynthesis.</text>
</comment>
<evidence type="ECO:0000256" key="3">
    <source>
        <dbReference type="ARBA" id="ARBA00022679"/>
    </source>
</evidence>
<evidence type="ECO:0000313" key="11">
    <source>
        <dbReference type="Proteomes" id="UP000443582"/>
    </source>
</evidence>
<dbReference type="PANTHER" id="PTHR36699">
    <property type="entry name" value="LD-TRANSPEPTIDASE"/>
    <property type="match status" value="1"/>
</dbReference>
<dbReference type="InterPro" id="IPR005490">
    <property type="entry name" value="LD_TPept_cat_dom"/>
</dbReference>
<protein>
    <recommendedName>
        <fullName evidence="9">L,D-TPase catalytic domain-containing protein</fullName>
    </recommendedName>
</protein>
<evidence type="ECO:0000256" key="5">
    <source>
        <dbReference type="ARBA" id="ARBA00022984"/>
    </source>
</evidence>
<dbReference type="PANTHER" id="PTHR36699:SF1">
    <property type="entry name" value="L,D-TRANSPEPTIDASE YAFK-RELATED"/>
    <property type="match status" value="1"/>
</dbReference>
<dbReference type="InterPro" id="IPR038063">
    <property type="entry name" value="Transpep_catalytic_dom"/>
</dbReference>
<dbReference type="CDD" id="cd16913">
    <property type="entry name" value="YkuD_like"/>
    <property type="match status" value="1"/>
</dbReference>
<evidence type="ECO:0000259" key="9">
    <source>
        <dbReference type="PROSITE" id="PS52029"/>
    </source>
</evidence>
<comment type="caution">
    <text evidence="10">The sequence shown here is derived from an EMBL/GenBank/DDBJ whole genome shotgun (WGS) entry which is preliminary data.</text>
</comment>
<evidence type="ECO:0000256" key="4">
    <source>
        <dbReference type="ARBA" id="ARBA00022960"/>
    </source>
</evidence>
<evidence type="ECO:0000256" key="6">
    <source>
        <dbReference type="ARBA" id="ARBA00023316"/>
    </source>
</evidence>
<evidence type="ECO:0000256" key="1">
    <source>
        <dbReference type="ARBA" id="ARBA00004752"/>
    </source>
</evidence>
<sequence length="353" mass="41073">MIKKLLILSSILTTTLISLRANAQDFLPSNLLLMNDYFAHHVIVAEKSTHTLYLYENDEGKPRLIKTFQMATGQKVGNKEYQGDKRTPEGVYFFNQFLDHNDLIKRHGELGAQYGVGAFVLDYPNPIDKAQGKTGGGIWLHSTDNEPRIDKGLDSKGCLVAHNVNLIDIARYIEINKTNIVVVHNLKFFSEETWKREKNEVIDTFNGWLDAWSKEDTDKYLSHYSRTDFEDPFRGRYNTFAQYKRAVFSNPGKPEIKISNLTVLKADDYVVVTFKQDYKSNTVNDIGKKTLYLKRDPYYKWKIVAERWQRIPMDITNEREHLSFEPSQRFFTSQDPKQIFTLNLTLTRPYSEN</sequence>
<feature type="domain" description="L,D-TPase catalytic" evidence="9">
    <location>
        <begin position="41"/>
        <end position="183"/>
    </location>
</feature>
<keyword evidence="6 7" id="KW-0961">Cell wall biogenesis/degradation</keyword>
<proteinExistence type="inferred from homology"/>
<dbReference type="SUPFAM" id="SSF54427">
    <property type="entry name" value="NTF2-like"/>
    <property type="match status" value="1"/>
</dbReference>
<comment type="similarity">
    <text evidence="2">Belongs to the YkuD family.</text>
</comment>
<gene>
    <name evidence="10" type="ORF">DAY19_06025</name>
</gene>
<reference evidence="11" key="1">
    <citation type="journal article" date="2019" name="Int. J. Syst. Evol. Microbiol.">
        <title>Halobacteriovorax valvorus sp. nov., a novel prokaryotic predator isolated from coastal seawater of China.</title>
        <authorList>
            <person name="Chen M.-X."/>
        </authorList>
    </citation>
    <scope>NUCLEOTIDE SEQUENCE [LARGE SCALE GENOMIC DNA]</scope>
    <source>
        <strain evidence="11">BL9</strain>
    </source>
</reference>
<dbReference type="SUPFAM" id="SSF141523">
    <property type="entry name" value="L,D-transpeptidase catalytic domain-like"/>
    <property type="match status" value="1"/>
</dbReference>
<dbReference type="InterPro" id="IPR032710">
    <property type="entry name" value="NTF2-like_dom_sf"/>
</dbReference>
<evidence type="ECO:0000313" key="10">
    <source>
        <dbReference type="EMBL" id="RZF21238.1"/>
    </source>
</evidence>
<feature type="chain" id="PRO_5046248987" description="L,D-TPase catalytic domain-containing protein" evidence="8">
    <location>
        <begin position="24"/>
        <end position="353"/>
    </location>
</feature>
<name>A0ABY0IE64_9BACT</name>
<dbReference type="Gene3D" id="2.40.440.10">
    <property type="entry name" value="L,D-transpeptidase catalytic domain-like"/>
    <property type="match status" value="1"/>
</dbReference>
<keyword evidence="3" id="KW-0808">Transferase</keyword>
<feature type="active site" description="Proton donor/acceptor" evidence="7">
    <location>
        <position position="141"/>
    </location>
</feature>